<keyword evidence="3" id="KW-1185">Reference proteome</keyword>
<sequence>MPNLFTRRHFFARSALIGCSAAASPLLTPVSFAAAPWDTRLVVIILRGAMDGIDVVRPYGAPEYATLRPGEAGGGPDLDGFFGLHPELSDLMPLWNAGELGFYHAVSTPYRDKRSHFDGQDILEAGTPGLDGARDGWLNRLLTKLPGVEARTAYAIGRGDMKLLAGSAPVADWSPDADLVLSPQALRLAERVMEDDPAFHAAFSEALMLSGDSALAPLPDEETMGMGAPVDSNKAHAVIAEYAAEQLRGDARIAAFSINGWDTHNRQSRAIVPALRRLSETLLLLRSGLGNSIWSNTAVIAMTEFGRTVAINGTGGTDHGTGGAMVLAGGAVQGGKVHGDWPGLAESDLYQRRDLMPTRDVRAPAAWIMHGLTGIDRAALEQVVFPGLDMGDDPRVTR</sequence>
<dbReference type="PROSITE" id="PS51318">
    <property type="entry name" value="TAT"/>
    <property type="match status" value="1"/>
</dbReference>
<dbReference type="RefSeq" id="WP_138864767.1">
    <property type="nucleotide sequence ID" value="NZ_VCPC01000003.1"/>
</dbReference>
<accession>A0ABY2X7D9</accession>
<evidence type="ECO:0000313" key="3">
    <source>
        <dbReference type="Proteomes" id="UP001191082"/>
    </source>
</evidence>
<dbReference type="Pfam" id="PF07394">
    <property type="entry name" value="DUF1501"/>
    <property type="match status" value="1"/>
</dbReference>
<dbReference type="PANTHER" id="PTHR43737">
    <property type="entry name" value="BLL7424 PROTEIN"/>
    <property type="match status" value="1"/>
</dbReference>
<feature type="chain" id="PRO_5045582058" evidence="1">
    <location>
        <begin position="34"/>
        <end position="398"/>
    </location>
</feature>
<dbReference type="PANTHER" id="PTHR43737:SF1">
    <property type="entry name" value="DUF1501 DOMAIN-CONTAINING PROTEIN"/>
    <property type="match status" value="1"/>
</dbReference>
<dbReference type="InterPro" id="IPR010869">
    <property type="entry name" value="DUF1501"/>
</dbReference>
<reference evidence="2 3" key="1">
    <citation type="submission" date="2019-05" db="EMBL/GenBank/DDBJ databases">
        <title>Marivita sp. nov. isolated from sea sediment.</title>
        <authorList>
            <person name="Kim W."/>
        </authorList>
    </citation>
    <scope>NUCLEOTIDE SEQUENCE [LARGE SCALE GENOMIC DNA]</scope>
    <source>
        <strain evidence="2 3">CAU 1492</strain>
    </source>
</reference>
<dbReference type="Proteomes" id="UP001191082">
    <property type="component" value="Unassembled WGS sequence"/>
</dbReference>
<name>A0ABY2X7D9_9RHOB</name>
<comment type="caution">
    <text evidence="2">The sequence shown here is derived from an EMBL/GenBank/DDBJ whole genome shotgun (WGS) entry which is preliminary data.</text>
</comment>
<proteinExistence type="predicted"/>
<dbReference type="InterPro" id="IPR006311">
    <property type="entry name" value="TAT_signal"/>
</dbReference>
<evidence type="ECO:0000256" key="1">
    <source>
        <dbReference type="SAM" id="SignalP"/>
    </source>
</evidence>
<organism evidence="2 3">
    <name type="scientific">Arenibacterium halophilum</name>
    <dbReference type="NCBI Taxonomy" id="2583821"/>
    <lineage>
        <taxon>Bacteria</taxon>
        <taxon>Pseudomonadati</taxon>
        <taxon>Pseudomonadota</taxon>
        <taxon>Alphaproteobacteria</taxon>
        <taxon>Rhodobacterales</taxon>
        <taxon>Paracoccaceae</taxon>
        <taxon>Arenibacterium</taxon>
    </lineage>
</organism>
<feature type="signal peptide" evidence="1">
    <location>
        <begin position="1"/>
        <end position="33"/>
    </location>
</feature>
<evidence type="ECO:0000313" key="2">
    <source>
        <dbReference type="EMBL" id="TMV11704.1"/>
    </source>
</evidence>
<dbReference type="EMBL" id="VCPC01000003">
    <property type="protein sequence ID" value="TMV11704.1"/>
    <property type="molecule type" value="Genomic_DNA"/>
</dbReference>
<keyword evidence="1" id="KW-0732">Signal</keyword>
<protein>
    <submittedName>
        <fullName evidence="2">DUF1501 domain-containing protein</fullName>
    </submittedName>
</protein>
<gene>
    <name evidence="2" type="ORF">FGK64_15640</name>
</gene>